<feature type="compositionally biased region" description="Polar residues" evidence="6">
    <location>
        <begin position="64"/>
        <end position="74"/>
    </location>
</feature>
<feature type="compositionally biased region" description="Basic and acidic residues" evidence="6">
    <location>
        <begin position="78"/>
        <end position="89"/>
    </location>
</feature>
<comment type="subcellular location">
    <subcellularLocation>
        <location evidence="1">Nucleus</location>
    </subcellularLocation>
</comment>
<feature type="region of interest" description="Disordered" evidence="6">
    <location>
        <begin position="64"/>
        <end position="89"/>
    </location>
</feature>
<evidence type="ECO:0000256" key="6">
    <source>
        <dbReference type="SAM" id="MobiDB-lite"/>
    </source>
</evidence>
<keyword evidence="8" id="KW-1185">Reference proteome</keyword>
<reference evidence="7" key="1">
    <citation type="submission" date="2020-07" db="EMBL/GenBank/DDBJ databases">
        <title>A long reads based de novo assembly of the rainbow trout Arlee double haploid line genome.</title>
        <authorList>
            <person name="Gao G."/>
            <person name="Palti Y."/>
        </authorList>
    </citation>
    <scope>NUCLEOTIDE SEQUENCE [LARGE SCALE GENOMIC DNA]</scope>
</reference>
<dbReference type="AlphaFoldDB" id="A0A8K9UM27"/>
<dbReference type="PANTHER" id="PTHR15950:SF17">
    <property type="entry name" value="TRANSCRIPTION COFACTOR VESTIGIAL-LIKE PROTEIN 2"/>
    <property type="match status" value="1"/>
</dbReference>
<dbReference type="GO" id="GO:0005634">
    <property type="term" value="C:nucleus"/>
    <property type="evidence" value="ECO:0007669"/>
    <property type="project" value="UniProtKB-SubCell"/>
</dbReference>
<comment type="similarity">
    <text evidence="5">Belongs to the vestigial family.</text>
</comment>
<organism evidence="7 8">
    <name type="scientific">Oncorhynchus mykiss</name>
    <name type="common">Rainbow trout</name>
    <name type="synonym">Salmo gairdneri</name>
    <dbReference type="NCBI Taxonomy" id="8022"/>
    <lineage>
        <taxon>Eukaryota</taxon>
        <taxon>Metazoa</taxon>
        <taxon>Chordata</taxon>
        <taxon>Craniata</taxon>
        <taxon>Vertebrata</taxon>
        <taxon>Euteleostomi</taxon>
        <taxon>Actinopterygii</taxon>
        <taxon>Neopterygii</taxon>
        <taxon>Teleostei</taxon>
        <taxon>Protacanthopterygii</taxon>
        <taxon>Salmoniformes</taxon>
        <taxon>Salmonidae</taxon>
        <taxon>Salmoninae</taxon>
        <taxon>Oncorhynchus</taxon>
    </lineage>
</organism>
<dbReference type="GO" id="GO:0006355">
    <property type="term" value="P:regulation of DNA-templated transcription"/>
    <property type="evidence" value="ECO:0007669"/>
    <property type="project" value="InterPro"/>
</dbReference>
<keyword evidence="4" id="KW-0539">Nucleus</keyword>
<evidence type="ECO:0000256" key="4">
    <source>
        <dbReference type="ARBA" id="ARBA00023242"/>
    </source>
</evidence>
<dbReference type="Ensembl" id="ENSOMYT00000161055.1">
    <property type="protein sequence ID" value="ENSOMYP00000113485.1"/>
    <property type="gene ID" value="ENSOMYG00000001414.2"/>
</dbReference>
<evidence type="ECO:0000256" key="1">
    <source>
        <dbReference type="ARBA" id="ARBA00004123"/>
    </source>
</evidence>
<evidence type="ECO:0000256" key="3">
    <source>
        <dbReference type="ARBA" id="ARBA00023163"/>
    </source>
</evidence>
<sequence>MTVDSWGCPIELSLLRQVSRNWQTACTKKKTDLILKNCKMMALLVTGPKKLAFYSKMQEAQESISGGSSFSNLPGPTIKEEDCAREKDHPPEAEYLNSRCVLFTYFHGDISSVVDEHFSRALSQPTSYVHGSASNKSARDGLFPMSQRSFPPSFWNSAYQPSSLSSALGSSYSDIPFPGDPYSSASLHSHLHQATPEPWHHSHHHHSYSLGGAIGTQGSPYPRPSMHEVYGTHFDPRYSSLLVPSVRPHRLPPSTVPGPSASPCDIGKSESASSAWTGAFTGAGADISQSIGLNVDAGINNSDNNNSTQHALLNSS</sequence>
<dbReference type="InterPro" id="IPR011520">
    <property type="entry name" value="Vg_fam"/>
</dbReference>
<dbReference type="Pfam" id="PF07545">
    <property type="entry name" value="Vg_Tdu"/>
    <property type="match status" value="1"/>
</dbReference>
<evidence type="ECO:0000313" key="7">
    <source>
        <dbReference type="Ensembl" id="ENSOMYP00000113485.1"/>
    </source>
</evidence>
<name>A0A8K9UM27_ONCMY</name>
<dbReference type="GeneTree" id="ENSGT00530000063353"/>
<evidence type="ECO:0000313" key="8">
    <source>
        <dbReference type="Proteomes" id="UP000694395"/>
    </source>
</evidence>
<protein>
    <submittedName>
        <fullName evidence="7">Vestigial-like family member 2a</fullName>
    </submittedName>
</protein>
<accession>A0A8K9UM27</accession>
<evidence type="ECO:0000256" key="5">
    <source>
        <dbReference type="ARBA" id="ARBA00025784"/>
    </source>
</evidence>
<reference evidence="7" key="2">
    <citation type="submission" date="2025-08" db="UniProtKB">
        <authorList>
            <consortium name="Ensembl"/>
        </authorList>
    </citation>
    <scope>IDENTIFICATION</scope>
</reference>
<proteinExistence type="inferred from homology"/>
<keyword evidence="2" id="KW-0805">Transcription regulation</keyword>
<dbReference type="Proteomes" id="UP000694395">
    <property type="component" value="Chromosome 4"/>
</dbReference>
<evidence type="ECO:0000256" key="2">
    <source>
        <dbReference type="ARBA" id="ARBA00023015"/>
    </source>
</evidence>
<dbReference type="PANTHER" id="PTHR15950">
    <property type="entry name" value="TRANSCRIPTION COFACTOR VESTIGIAL-LIKE PROTEIN"/>
    <property type="match status" value="1"/>
</dbReference>
<reference evidence="7" key="3">
    <citation type="submission" date="2025-09" db="UniProtKB">
        <authorList>
            <consortium name="Ensembl"/>
        </authorList>
    </citation>
    <scope>IDENTIFICATION</scope>
</reference>
<keyword evidence="3" id="KW-0804">Transcription</keyword>